<dbReference type="AlphaFoldDB" id="A0A0F4VK62"/>
<comment type="caution">
    <text evidence="1">The sequence shown here is derived from an EMBL/GenBank/DDBJ whole genome shotgun (WGS) entry which is preliminary data.</text>
</comment>
<name>A0A0F4VK62_9HYPH</name>
<proteinExistence type="predicted"/>
<evidence type="ECO:0000313" key="2">
    <source>
        <dbReference type="Proteomes" id="UP000033731"/>
    </source>
</evidence>
<gene>
    <name evidence="1" type="ORF">DJ66_0594</name>
</gene>
<reference evidence="1 2" key="1">
    <citation type="journal article" date="2015" name="Phytopathology">
        <title>Genomes of Candidatus Liberibacter solanacearum haplotype A from New Zealand and the USA suggest significant genome plasticity in the species.</title>
        <authorList>
            <person name="Thompson S.M."/>
            <person name="Johnson C.P."/>
            <person name="Lu A.Y."/>
            <person name="Frampton R.A."/>
            <person name="Sullivan K.L."/>
            <person name="Fiers M.W."/>
            <person name="Crowhurst R.N."/>
            <person name="Pitman A.R."/>
            <person name="Scott I."/>
            <person name="Gudmestad N.C."/>
            <person name="Smith G.R."/>
        </authorList>
    </citation>
    <scope>NUCLEOTIDE SEQUENCE [LARGE SCALE GENOMIC DNA]</scope>
    <source>
        <strain evidence="1 2">LsoNZ1</strain>
    </source>
</reference>
<accession>A0A0F4VK62</accession>
<sequence>MNKNNILYSFQYINSHKRNFTKNIFISQKIFVSGDIF</sequence>
<dbReference type="PATRIC" id="fig|556287.9.peg.616"/>
<dbReference type="EMBL" id="JMTK01000002">
    <property type="protein sequence ID" value="KJZ81866.1"/>
    <property type="molecule type" value="Genomic_DNA"/>
</dbReference>
<dbReference type="Proteomes" id="UP000033731">
    <property type="component" value="Unassembled WGS sequence"/>
</dbReference>
<organism evidence="1 2">
    <name type="scientific">Candidatus Liberibacter solanacearum</name>
    <dbReference type="NCBI Taxonomy" id="556287"/>
    <lineage>
        <taxon>Bacteria</taxon>
        <taxon>Pseudomonadati</taxon>
        <taxon>Pseudomonadota</taxon>
        <taxon>Alphaproteobacteria</taxon>
        <taxon>Hyphomicrobiales</taxon>
        <taxon>Rhizobiaceae</taxon>
        <taxon>Liberibacter</taxon>
    </lineage>
</organism>
<keyword evidence="2" id="KW-1185">Reference proteome</keyword>
<protein>
    <submittedName>
        <fullName evidence="1">Uncharacterized protein</fullName>
    </submittedName>
</protein>
<evidence type="ECO:0000313" key="1">
    <source>
        <dbReference type="EMBL" id="KJZ81866.1"/>
    </source>
</evidence>